<keyword evidence="4" id="KW-0611">Plant defense</keyword>
<dbReference type="InterPro" id="IPR017972">
    <property type="entry name" value="Cyt_P450_CS"/>
</dbReference>
<dbReference type="GO" id="GO:0006952">
    <property type="term" value="P:defense response"/>
    <property type="evidence" value="ECO:0007669"/>
    <property type="project" value="UniProtKB-KW"/>
</dbReference>
<reference evidence="12" key="1">
    <citation type="journal article" date="2009" name="Rice">
        <title>De Novo Next Generation Sequencing of Plant Genomes.</title>
        <authorList>
            <person name="Rounsley S."/>
            <person name="Marri P.R."/>
            <person name="Yu Y."/>
            <person name="He R."/>
            <person name="Sisneros N."/>
            <person name="Goicoechea J.L."/>
            <person name="Lee S.J."/>
            <person name="Angelova A."/>
            <person name="Kudrna D."/>
            <person name="Luo M."/>
            <person name="Affourtit J."/>
            <person name="Desany B."/>
            <person name="Knight J."/>
            <person name="Niazi F."/>
            <person name="Egholm M."/>
            <person name="Wing R.A."/>
        </authorList>
    </citation>
    <scope>NUCLEOTIDE SEQUENCE [LARGE SCALE GENOMIC DNA]</scope>
    <source>
        <strain evidence="12">cv. IRGC 105608</strain>
    </source>
</reference>
<dbReference type="PROSITE" id="PS00086">
    <property type="entry name" value="CYTOCHROME_P450"/>
    <property type="match status" value="1"/>
</dbReference>
<name>A0A0D3F6P3_9ORYZ</name>
<dbReference type="PANTHER" id="PTHR47950">
    <property type="entry name" value="CYTOCHROME P450, FAMILY 76, SUBFAMILY C, POLYPEPTIDE 5-RELATED"/>
    <property type="match status" value="1"/>
</dbReference>
<dbReference type="PANTHER" id="PTHR47950:SF44">
    <property type="entry name" value="CYTOCHROME P450, FAMILY 76, SUBFAMILY C, POLYPEPTIDE 5-RELATED"/>
    <property type="match status" value="1"/>
</dbReference>
<sequence length="547" mass="60919">MPYINAEARRHERSNQERTPASRKLNSHRPMEKLKSELWMTAVATCMSLLLYLTILRRRHASGGRSLSLPPGPTPLPLIGNLFCLGGIFHQTLAKLARVHGPVMTLKLGLTTAVVVSSAEAAREAYTKHDQRLAARPVPDAFRANGFSERSIVFSPSSDPQWKNLRGIHATHIFSPRALAALRGIRERKVRDIVGYIRTVAGEEMCVREVVHNGVLNLISNSFFSMDMADVGSESARGLHGLIEDIIATVAGPNVSDFFPFLRQLDLQGLRRQTGSHLGIVFGLLDDIIDRRMAESRDDHPDKQQHGDFLDALISLASTGKIPRYHITYLLFDVFAAGADTMTTTVEWAMAELLRNPRVMAKVRAEVMDALGGKESFDEGDAASLTYLQCVFKEAMRLHPVGSILVPHLAQQDGVEIGGYAVPKGTTVIFNAWAIMRDPAAWESPDQFLPERFLHKESSSPPLELRGKDYEYIPFGSGRRLCPGLPLAERAVPFILASLLHAFEWRLPDGMSPDDMDMTEKFATVNVFTSGQWHHQRPKGSVRWRFS</sequence>
<evidence type="ECO:0000256" key="8">
    <source>
        <dbReference type="PIRSR" id="PIRSR602401-1"/>
    </source>
</evidence>
<evidence type="ECO:0000256" key="7">
    <source>
        <dbReference type="ARBA" id="ARBA00023004"/>
    </source>
</evidence>
<keyword evidence="5 11" id="KW-1133">Transmembrane helix</keyword>
<dbReference type="FunFam" id="1.10.630.10:FF:000007">
    <property type="entry name" value="Cytochrome P450 76C4"/>
    <property type="match status" value="1"/>
</dbReference>
<dbReference type="InterPro" id="IPR036396">
    <property type="entry name" value="Cyt_P450_sf"/>
</dbReference>
<comment type="cofactor">
    <cofactor evidence="8">
        <name>heme</name>
        <dbReference type="ChEBI" id="CHEBI:30413"/>
    </cofactor>
</comment>
<evidence type="ECO:0000256" key="4">
    <source>
        <dbReference type="ARBA" id="ARBA00022821"/>
    </source>
</evidence>
<dbReference type="GO" id="GO:0005506">
    <property type="term" value="F:iron ion binding"/>
    <property type="evidence" value="ECO:0007669"/>
    <property type="project" value="InterPro"/>
</dbReference>
<evidence type="ECO:0000256" key="2">
    <source>
        <dbReference type="ARBA" id="ARBA00022692"/>
    </source>
</evidence>
<keyword evidence="8 9" id="KW-0349">Heme</keyword>
<feature type="region of interest" description="Disordered" evidence="10">
    <location>
        <begin position="1"/>
        <end position="28"/>
    </location>
</feature>
<dbReference type="PaxDb" id="65489-OBART02G21340.1"/>
<dbReference type="Pfam" id="PF00067">
    <property type="entry name" value="p450"/>
    <property type="match status" value="1"/>
</dbReference>
<evidence type="ECO:0000256" key="11">
    <source>
        <dbReference type="SAM" id="Phobius"/>
    </source>
</evidence>
<protein>
    <recommendedName>
        <fullName evidence="14">Cytochrome P450</fullName>
    </recommendedName>
</protein>
<dbReference type="GO" id="GO:0020037">
    <property type="term" value="F:heme binding"/>
    <property type="evidence" value="ECO:0007669"/>
    <property type="project" value="InterPro"/>
</dbReference>
<evidence type="ECO:0000256" key="10">
    <source>
        <dbReference type="SAM" id="MobiDB-lite"/>
    </source>
</evidence>
<keyword evidence="2 11" id="KW-0812">Transmembrane</keyword>
<keyword evidence="7 8" id="KW-0408">Iron</keyword>
<dbReference type="GO" id="GO:0102597">
    <property type="term" value="F:3alpha-hydroxy-ent-sandaracopimardiene 9-beta-monooxygenase activity"/>
    <property type="evidence" value="ECO:0007669"/>
    <property type="project" value="EnsemblPlants"/>
</dbReference>
<evidence type="ECO:0000256" key="3">
    <source>
        <dbReference type="ARBA" id="ARBA00022723"/>
    </source>
</evidence>
<feature type="compositionally biased region" description="Basic and acidic residues" evidence="10">
    <location>
        <begin position="7"/>
        <end position="16"/>
    </location>
</feature>
<dbReference type="HOGENOM" id="CLU_001570_4_2_1"/>
<evidence type="ECO:0008006" key="14">
    <source>
        <dbReference type="Google" id="ProtNLM"/>
    </source>
</evidence>
<evidence type="ECO:0000256" key="9">
    <source>
        <dbReference type="RuleBase" id="RU000461"/>
    </source>
</evidence>
<dbReference type="CDD" id="cd11073">
    <property type="entry name" value="CYP76-like"/>
    <property type="match status" value="1"/>
</dbReference>
<reference evidence="12" key="2">
    <citation type="submission" date="2015-03" db="UniProtKB">
        <authorList>
            <consortium name="EnsemblPlants"/>
        </authorList>
    </citation>
    <scope>IDENTIFICATION</scope>
</reference>
<accession>A0A0D3F6P3</accession>
<evidence type="ECO:0000256" key="5">
    <source>
        <dbReference type="ARBA" id="ARBA00022989"/>
    </source>
</evidence>
<evidence type="ECO:0000313" key="13">
    <source>
        <dbReference type="Proteomes" id="UP000026960"/>
    </source>
</evidence>
<keyword evidence="3 8" id="KW-0479">Metal-binding</keyword>
<dbReference type="InterPro" id="IPR002401">
    <property type="entry name" value="Cyt_P450_E_grp-I"/>
</dbReference>
<dbReference type="PRINTS" id="PR00385">
    <property type="entry name" value="P450"/>
</dbReference>
<evidence type="ECO:0000313" key="12">
    <source>
        <dbReference type="EnsemblPlants" id="OBART02G21340.1"/>
    </source>
</evidence>
<dbReference type="PRINTS" id="PR00463">
    <property type="entry name" value="EP450I"/>
</dbReference>
<keyword evidence="6 9" id="KW-0560">Oxidoreductase</keyword>
<keyword evidence="9" id="KW-0503">Monooxygenase</keyword>
<dbReference type="Gene3D" id="1.10.630.10">
    <property type="entry name" value="Cytochrome P450"/>
    <property type="match status" value="1"/>
</dbReference>
<dbReference type="eggNOG" id="KOG0156">
    <property type="taxonomic scope" value="Eukaryota"/>
</dbReference>
<dbReference type="Proteomes" id="UP000026960">
    <property type="component" value="Chromosome 2"/>
</dbReference>
<organism evidence="12">
    <name type="scientific">Oryza barthii</name>
    <dbReference type="NCBI Taxonomy" id="65489"/>
    <lineage>
        <taxon>Eukaryota</taxon>
        <taxon>Viridiplantae</taxon>
        <taxon>Streptophyta</taxon>
        <taxon>Embryophyta</taxon>
        <taxon>Tracheophyta</taxon>
        <taxon>Spermatophyta</taxon>
        <taxon>Magnoliopsida</taxon>
        <taxon>Liliopsida</taxon>
        <taxon>Poales</taxon>
        <taxon>Poaceae</taxon>
        <taxon>BOP clade</taxon>
        <taxon>Oryzoideae</taxon>
        <taxon>Oryzeae</taxon>
        <taxon>Oryzinae</taxon>
        <taxon>Oryza</taxon>
    </lineage>
</organism>
<proteinExistence type="inferred from homology"/>
<feature type="binding site" description="axial binding residue" evidence="8">
    <location>
        <position position="482"/>
    </location>
    <ligand>
        <name>heme</name>
        <dbReference type="ChEBI" id="CHEBI:30413"/>
    </ligand>
    <ligandPart>
        <name>Fe</name>
        <dbReference type="ChEBI" id="CHEBI:18248"/>
    </ligandPart>
</feature>
<keyword evidence="11" id="KW-0472">Membrane</keyword>
<dbReference type="SUPFAM" id="SSF48264">
    <property type="entry name" value="Cytochrome P450"/>
    <property type="match status" value="1"/>
</dbReference>
<dbReference type="STRING" id="65489.A0A0D3F6P3"/>
<dbReference type="Gramene" id="OBART02G21340.1">
    <property type="protein sequence ID" value="OBART02G21340.1"/>
    <property type="gene ID" value="OBART02G21340"/>
</dbReference>
<keyword evidence="13" id="KW-1185">Reference proteome</keyword>
<feature type="transmembrane region" description="Helical" evidence="11">
    <location>
        <begin position="38"/>
        <end position="56"/>
    </location>
</feature>
<dbReference type="GO" id="GO:0051502">
    <property type="term" value="P:diterpene phytoalexin biosynthetic process"/>
    <property type="evidence" value="ECO:0007669"/>
    <property type="project" value="EnsemblPlants"/>
</dbReference>
<evidence type="ECO:0000256" key="6">
    <source>
        <dbReference type="ARBA" id="ARBA00023002"/>
    </source>
</evidence>
<dbReference type="AlphaFoldDB" id="A0A0D3F6P3"/>
<dbReference type="EnsemblPlants" id="OBART02G21340.1">
    <property type="protein sequence ID" value="OBART02G21340.1"/>
    <property type="gene ID" value="OBART02G21340"/>
</dbReference>
<dbReference type="InterPro" id="IPR001128">
    <property type="entry name" value="Cyt_P450"/>
</dbReference>
<comment type="similarity">
    <text evidence="1 9">Belongs to the cytochrome P450 family.</text>
</comment>
<evidence type="ECO:0000256" key="1">
    <source>
        <dbReference type="ARBA" id="ARBA00010617"/>
    </source>
</evidence>